<protein>
    <submittedName>
        <fullName evidence="1">CLUMA_CG018358, isoform A</fullName>
    </submittedName>
</protein>
<dbReference type="AlphaFoldDB" id="A0A1J1J0L2"/>
<dbReference type="EMBL" id="CVRI01000064">
    <property type="protein sequence ID" value="CRL05490.1"/>
    <property type="molecule type" value="Genomic_DNA"/>
</dbReference>
<keyword evidence="2" id="KW-1185">Reference proteome</keyword>
<proteinExistence type="predicted"/>
<gene>
    <name evidence="1" type="ORF">CLUMA_CG018358</name>
</gene>
<organism evidence="1 2">
    <name type="scientific">Clunio marinus</name>
    <dbReference type="NCBI Taxonomy" id="568069"/>
    <lineage>
        <taxon>Eukaryota</taxon>
        <taxon>Metazoa</taxon>
        <taxon>Ecdysozoa</taxon>
        <taxon>Arthropoda</taxon>
        <taxon>Hexapoda</taxon>
        <taxon>Insecta</taxon>
        <taxon>Pterygota</taxon>
        <taxon>Neoptera</taxon>
        <taxon>Endopterygota</taxon>
        <taxon>Diptera</taxon>
        <taxon>Nematocera</taxon>
        <taxon>Chironomoidea</taxon>
        <taxon>Chironomidae</taxon>
        <taxon>Clunio</taxon>
    </lineage>
</organism>
<evidence type="ECO:0000313" key="1">
    <source>
        <dbReference type="EMBL" id="CRL05490.1"/>
    </source>
</evidence>
<reference evidence="1 2" key="1">
    <citation type="submission" date="2015-04" db="EMBL/GenBank/DDBJ databases">
        <authorList>
            <person name="Syromyatnikov M.Y."/>
            <person name="Popov V.N."/>
        </authorList>
    </citation>
    <scope>NUCLEOTIDE SEQUENCE [LARGE SCALE GENOMIC DNA]</scope>
</reference>
<name>A0A1J1J0L2_9DIPT</name>
<accession>A0A1J1J0L2</accession>
<dbReference type="Proteomes" id="UP000183832">
    <property type="component" value="Unassembled WGS sequence"/>
</dbReference>
<evidence type="ECO:0000313" key="2">
    <source>
        <dbReference type="Proteomes" id="UP000183832"/>
    </source>
</evidence>
<sequence length="96" mass="11493">MNEHLSQCPIYISEITLLRQTECSSLSFIQRWCEYDSMLRSPEELKRHKEFSKCENIFYSLALIINFKSVLVYKPQVPSNFADNRKYRGQQFYALE</sequence>